<dbReference type="KEGG" id="rhs:A3Q41_01774"/>
<dbReference type="EMBL" id="CP015220">
    <property type="protein sequence ID" value="AMY23077.1"/>
    <property type="molecule type" value="Genomic_DNA"/>
</dbReference>
<feature type="region of interest" description="Disordered" evidence="1">
    <location>
        <begin position="1"/>
        <end position="41"/>
    </location>
</feature>
<dbReference type="InterPro" id="IPR005500">
    <property type="entry name" value="DUF309"/>
</dbReference>
<dbReference type="SUPFAM" id="SSF140663">
    <property type="entry name" value="TTHA0068-like"/>
    <property type="match status" value="1"/>
</dbReference>
<accession>A0A143QL17</accession>
<dbReference type="PANTHER" id="PTHR34796">
    <property type="entry name" value="EXPRESSED PROTEIN"/>
    <property type="match status" value="1"/>
</dbReference>
<proteinExistence type="predicted"/>
<sequence>MAERERDPQGKPLNARPRDGLGRPLARGGTGTPRVPDDLRLPPDAALTEAQRFLDARMPFHAHEVLEGTWKSCVPDERELWQGLAQLAVGLTHLMRGNRVGAASLLRQGHDRLIGYEVEPPHRIDVTGLLGWSEDLLEDLETGTLPTSPGVPALRRAVESGSDGGVLAHRPDSS</sequence>
<protein>
    <recommendedName>
        <fullName evidence="4">DUF309 domain-containing protein</fullName>
    </recommendedName>
</protein>
<gene>
    <name evidence="2" type="ORF">A3Q41_01774</name>
</gene>
<reference evidence="2 3" key="1">
    <citation type="journal article" date="2016" name="Genome Announc.">
        <title>Complete Genome and Plasmid Sequences for Rhodococcus fascians D188 and Draft Sequences for Rhodococcus Isolates PBTS 1 and PBTS 2.</title>
        <authorList>
            <person name="Stamler R.A."/>
            <person name="Vereecke D."/>
            <person name="Zhang Y."/>
            <person name="Schilkey F."/>
            <person name="Devitt N."/>
            <person name="Randall J.J."/>
        </authorList>
    </citation>
    <scope>NUCLEOTIDE SEQUENCE [LARGE SCALE GENOMIC DNA]</scope>
    <source>
        <strain evidence="2 3">PBTS2</strain>
    </source>
</reference>
<evidence type="ECO:0000313" key="3">
    <source>
        <dbReference type="Proteomes" id="UP000076038"/>
    </source>
</evidence>
<dbReference type="Proteomes" id="UP000076038">
    <property type="component" value="Chromosome"/>
</dbReference>
<dbReference type="OrthoDB" id="160968at2"/>
<dbReference type="PANTHER" id="PTHR34796:SF1">
    <property type="entry name" value="EXPRESSED PROTEIN"/>
    <property type="match status" value="1"/>
</dbReference>
<dbReference type="RefSeq" id="WP_045841731.1">
    <property type="nucleotide sequence ID" value="NZ_CP015220.1"/>
</dbReference>
<evidence type="ECO:0000256" key="1">
    <source>
        <dbReference type="SAM" id="MobiDB-lite"/>
    </source>
</evidence>
<dbReference type="InterPro" id="IPR023203">
    <property type="entry name" value="TTHA0068_sf"/>
</dbReference>
<organism evidence="2 3">
    <name type="scientific">Rhodococcoides fascians</name>
    <name type="common">Rhodococcus fascians</name>
    <dbReference type="NCBI Taxonomy" id="1828"/>
    <lineage>
        <taxon>Bacteria</taxon>
        <taxon>Bacillati</taxon>
        <taxon>Actinomycetota</taxon>
        <taxon>Actinomycetes</taxon>
        <taxon>Mycobacteriales</taxon>
        <taxon>Nocardiaceae</taxon>
        <taxon>Rhodococcoides</taxon>
    </lineage>
</organism>
<dbReference type="PATRIC" id="fig|1653479.3.peg.1794"/>
<evidence type="ECO:0000313" key="2">
    <source>
        <dbReference type="EMBL" id="AMY23077.1"/>
    </source>
</evidence>
<dbReference type="Pfam" id="PF03745">
    <property type="entry name" value="DUF309"/>
    <property type="match status" value="1"/>
</dbReference>
<name>A0A143QL17_RHOFA</name>
<keyword evidence="3" id="KW-1185">Reference proteome</keyword>
<dbReference type="AlphaFoldDB" id="A0A143QL17"/>
<reference evidence="3" key="2">
    <citation type="submission" date="2016-04" db="EMBL/GenBank/DDBJ databases">
        <title>Complete Genome and Plasmid Sequences for Rhodococcus fascians D188 and Draft Sequences for Rhodococcus spp. Isolates PBTS 1 and PBTS 2.</title>
        <authorList>
            <person name="Stamer R."/>
            <person name="Vereecke D."/>
            <person name="Zhang Y."/>
            <person name="Schilkey F."/>
            <person name="Devitt N."/>
            <person name="Randall J."/>
        </authorList>
    </citation>
    <scope>NUCLEOTIDE SEQUENCE [LARGE SCALE GENOMIC DNA]</scope>
    <source>
        <strain evidence="3">PBTS2</strain>
    </source>
</reference>
<dbReference type="Gene3D" id="1.10.3450.10">
    <property type="entry name" value="TTHA0068-like"/>
    <property type="match status" value="1"/>
</dbReference>
<evidence type="ECO:0008006" key="4">
    <source>
        <dbReference type="Google" id="ProtNLM"/>
    </source>
</evidence>